<dbReference type="OrthoDB" id="8030547at2"/>
<dbReference type="KEGG" id="niy:FQ775_12015"/>
<accession>A0A5B8L0F2</accession>
<reference evidence="1" key="1">
    <citation type="submission" date="2020-04" db="EMBL/GenBank/DDBJ databases">
        <title>Nitratireductor sp. nov. isolated from mangrove soil.</title>
        <authorList>
            <person name="Ye Y."/>
        </authorList>
    </citation>
    <scope>NUCLEOTIDE SEQUENCE</scope>
    <source>
        <strain evidence="1">SY7</strain>
    </source>
</reference>
<evidence type="ECO:0000313" key="2">
    <source>
        <dbReference type="Proteomes" id="UP000321389"/>
    </source>
</evidence>
<protein>
    <submittedName>
        <fullName evidence="1">Uncharacterized protein</fullName>
    </submittedName>
</protein>
<evidence type="ECO:0000313" key="1">
    <source>
        <dbReference type="EMBL" id="QDZ01048.1"/>
    </source>
</evidence>
<sequence length="126" mass="13428">MDAQQIIAPEADRTPLEAVEFELALNSQNIFESGFETAVHRAAEKADAAVLFHMPAPDLPDCQRIAAVSLGDGADAHTLLVLLQADGGSFRIESAAASDNPFAGIALSYRGLLDVFEPWQASFAEN</sequence>
<organism evidence="1 2">
    <name type="scientific">Nitratireductor mangrovi</name>
    <dbReference type="NCBI Taxonomy" id="2599600"/>
    <lineage>
        <taxon>Bacteria</taxon>
        <taxon>Pseudomonadati</taxon>
        <taxon>Pseudomonadota</taxon>
        <taxon>Alphaproteobacteria</taxon>
        <taxon>Hyphomicrobiales</taxon>
        <taxon>Phyllobacteriaceae</taxon>
        <taxon>Nitratireductor</taxon>
    </lineage>
</organism>
<proteinExistence type="predicted"/>
<gene>
    <name evidence="1" type="ORF">FQ775_12015</name>
</gene>
<keyword evidence="2" id="KW-1185">Reference proteome</keyword>
<dbReference type="EMBL" id="CP042301">
    <property type="protein sequence ID" value="QDZ01048.1"/>
    <property type="molecule type" value="Genomic_DNA"/>
</dbReference>
<dbReference type="AlphaFoldDB" id="A0A5B8L0F2"/>
<dbReference type="Proteomes" id="UP000321389">
    <property type="component" value="Chromosome"/>
</dbReference>
<name>A0A5B8L0F2_9HYPH</name>
<dbReference type="RefSeq" id="WP_146299693.1">
    <property type="nucleotide sequence ID" value="NZ_CP042301.2"/>
</dbReference>